<evidence type="ECO:0000313" key="2">
    <source>
        <dbReference type="EMBL" id="GFR06321.1"/>
    </source>
</evidence>
<feature type="signal peptide" evidence="1">
    <location>
        <begin position="1"/>
        <end position="23"/>
    </location>
</feature>
<sequence>MKRILGFQLFFTAILCLLTFGLAAGPDHYRAAVAETVLFSDISRPPKEVVKRNLDIYEAAVKAAAKNVSFPL</sequence>
<accession>A0A8X6JH48</accession>
<evidence type="ECO:0000313" key="3">
    <source>
        <dbReference type="Proteomes" id="UP000887116"/>
    </source>
</evidence>
<gene>
    <name evidence="2" type="ORF">TNCT_122221</name>
</gene>
<proteinExistence type="predicted"/>
<dbReference type="AlphaFoldDB" id="A0A8X6JH48"/>
<evidence type="ECO:0000256" key="1">
    <source>
        <dbReference type="SAM" id="SignalP"/>
    </source>
</evidence>
<comment type="caution">
    <text evidence="2">The sequence shown here is derived from an EMBL/GenBank/DDBJ whole genome shotgun (WGS) entry which is preliminary data.</text>
</comment>
<dbReference type="Proteomes" id="UP000887116">
    <property type="component" value="Unassembled WGS sequence"/>
</dbReference>
<keyword evidence="1" id="KW-0732">Signal</keyword>
<organism evidence="2 3">
    <name type="scientific">Trichonephila clavata</name>
    <name type="common">Joro spider</name>
    <name type="synonym">Nephila clavata</name>
    <dbReference type="NCBI Taxonomy" id="2740835"/>
    <lineage>
        <taxon>Eukaryota</taxon>
        <taxon>Metazoa</taxon>
        <taxon>Ecdysozoa</taxon>
        <taxon>Arthropoda</taxon>
        <taxon>Chelicerata</taxon>
        <taxon>Arachnida</taxon>
        <taxon>Araneae</taxon>
        <taxon>Araneomorphae</taxon>
        <taxon>Entelegynae</taxon>
        <taxon>Araneoidea</taxon>
        <taxon>Nephilidae</taxon>
        <taxon>Trichonephila</taxon>
    </lineage>
</organism>
<keyword evidence="3" id="KW-1185">Reference proteome</keyword>
<reference evidence="2" key="1">
    <citation type="submission" date="2020-07" db="EMBL/GenBank/DDBJ databases">
        <title>Multicomponent nature underlies the extraordinary mechanical properties of spider dragline silk.</title>
        <authorList>
            <person name="Kono N."/>
            <person name="Nakamura H."/>
            <person name="Mori M."/>
            <person name="Yoshida Y."/>
            <person name="Ohtoshi R."/>
            <person name="Malay A.D."/>
            <person name="Moran D.A.P."/>
            <person name="Tomita M."/>
            <person name="Numata K."/>
            <person name="Arakawa K."/>
        </authorList>
    </citation>
    <scope>NUCLEOTIDE SEQUENCE</scope>
</reference>
<dbReference type="EMBL" id="BMAO01035833">
    <property type="protein sequence ID" value="GFR06321.1"/>
    <property type="molecule type" value="Genomic_DNA"/>
</dbReference>
<name>A0A8X6JH48_TRICU</name>
<dbReference type="OrthoDB" id="6464255at2759"/>
<protein>
    <submittedName>
        <fullName evidence="2">Uncharacterized protein</fullName>
    </submittedName>
</protein>
<feature type="chain" id="PRO_5036453190" evidence="1">
    <location>
        <begin position="24"/>
        <end position="72"/>
    </location>
</feature>